<protein>
    <submittedName>
        <fullName evidence="2">Uncharacterized protein</fullName>
    </submittedName>
</protein>
<keyword evidence="3" id="KW-1185">Reference proteome</keyword>
<feature type="compositionally biased region" description="Basic residues" evidence="1">
    <location>
        <begin position="169"/>
        <end position="178"/>
    </location>
</feature>
<dbReference type="OrthoDB" id="1708823at2759"/>
<proteinExistence type="predicted"/>
<dbReference type="EMBL" id="LR899581">
    <property type="protein sequence ID" value="CAD7240808.1"/>
    <property type="molecule type" value="Genomic_DNA"/>
</dbReference>
<dbReference type="Proteomes" id="UP000677054">
    <property type="component" value="Unassembled WGS sequence"/>
</dbReference>
<dbReference type="EMBL" id="CAJPEV010000064">
    <property type="protein sequence ID" value="CAG0879916.1"/>
    <property type="molecule type" value="Genomic_DNA"/>
</dbReference>
<dbReference type="InterPro" id="IPR045886">
    <property type="entry name" value="ThiF/MoeB/HesA"/>
</dbReference>
<dbReference type="Gene3D" id="3.40.50.720">
    <property type="entry name" value="NAD(P)-binding Rossmann-like Domain"/>
    <property type="match status" value="1"/>
</dbReference>
<gene>
    <name evidence="2" type="ORF">DSTB1V02_LOCUS814</name>
</gene>
<evidence type="ECO:0000313" key="2">
    <source>
        <dbReference type="EMBL" id="CAD7240808.1"/>
    </source>
</evidence>
<dbReference type="GO" id="GO:0045116">
    <property type="term" value="P:protein neddylation"/>
    <property type="evidence" value="ECO:0007669"/>
    <property type="project" value="TreeGrafter"/>
</dbReference>
<dbReference type="GO" id="GO:0019781">
    <property type="term" value="F:NEDD8 activating enzyme activity"/>
    <property type="evidence" value="ECO:0007669"/>
    <property type="project" value="TreeGrafter"/>
</dbReference>
<organism evidence="2">
    <name type="scientific">Darwinula stevensoni</name>
    <dbReference type="NCBI Taxonomy" id="69355"/>
    <lineage>
        <taxon>Eukaryota</taxon>
        <taxon>Metazoa</taxon>
        <taxon>Ecdysozoa</taxon>
        <taxon>Arthropoda</taxon>
        <taxon>Crustacea</taxon>
        <taxon>Oligostraca</taxon>
        <taxon>Ostracoda</taxon>
        <taxon>Podocopa</taxon>
        <taxon>Podocopida</taxon>
        <taxon>Darwinulocopina</taxon>
        <taxon>Darwinuloidea</taxon>
        <taxon>Darwinulidae</taxon>
        <taxon>Darwinula</taxon>
    </lineage>
</organism>
<feature type="non-terminal residue" evidence="2">
    <location>
        <position position="1"/>
    </location>
</feature>
<dbReference type="AlphaFoldDB" id="A0A7R8ZXR3"/>
<dbReference type="InterPro" id="IPR035985">
    <property type="entry name" value="Ubiquitin-activating_enz"/>
</dbReference>
<accession>A0A7R8ZXR3</accession>
<name>A0A7R8ZXR3_9CRUS</name>
<evidence type="ECO:0000256" key="1">
    <source>
        <dbReference type="SAM" id="MobiDB-lite"/>
    </source>
</evidence>
<dbReference type="GO" id="GO:0005737">
    <property type="term" value="C:cytoplasm"/>
    <property type="evidence" value="ECO:0007669"/>
    <property type="project" value="TreeGrafter"/>
</dbReference>
<dbReference type="SUPFAM" id="SSF69572">
    <property type="entry name" value="Activating enzymes of the ubiquitin-like proteins"/>
    <property type="match status" value="1"/>
</dbReference>
<feature type="compositionally biased region" description="Basic and acidic residues" evidence="1">
    <location>
        <begin position="179"/>
        <end position="206"/>
    </location>
</feature>
<reference evidence="2" key="1">
    <citation type="submission" date="2020-11" db="EMBL/GenBank/DDBJ databases">
        <authorList>
            <person name="Tran Van P."/>
        </authorList>
    </citation>
    <scope>NUCLEOTIDE SEQUENCE</scope>
</reference>
<dbReference type="PANTHER" id="PTHR10953">
    <property type="entry name" value="UBIQUITIN-ACTIVATING ENZYME E1"/>
    <property type="match status" value="1"/>
</dbReference>
<feature type="region of interest" description="Disordered" evidence="1">
    <location>
        <begin position="145"/>
        <end position="232"/>
    </location>
</feature>
<evidence type="ECO:0000313" key="3">
    <source>
        <dbReference type="Proteomes" id="UP000677054"/>
    </source>
</evidence>
<dbReference type="PANTHER" id="PTHR10953:SF29">
    <property type="entry name" value="NEDD8-ACTIVATING ENZYME E1 REGULATORY SUBUNIT"/>
    <property type="match status" value="1"/>
</dbReference>
<sequence>SSVLPEISLQQLDEDRTLGSLETQECGNIGGQQDVVWSSQHWTKIYTFWTVPGSHKDFKDIVRGELLTELEKGIQPQEQEDIWTVMVNLHRHFLSVNPAAPLHDTDPDAAAVPDPMVGNPPPSFFPRRPVSPLYAQIGAVPDESHIESEELGRPGTSINDFLVWPPKLKGSRNMKRRNNGRESERKKKELKEIEEKKRKDEREAKKKQQKSVAGEPEGATGKQKKRLWGDHGQQALESSSVCLINASAVGTEVLKSLILPGIGSYTIIDSHKVTPQDTGNK</sequence>